<name>A0ABX0BIY8_9PSEU</name>
<dbReference type="RefSeq" id="WP_157904807.1">
    <property type="nucleotide sequence ID" value="NZ_JAAGNC010000039.1"/>
</dbReference>
<organism evidence="1 2">
    <name type="scientific">Amycolatopsis rubida</name>
    <dbReference type="NCBI Taxonomy" id="112413"/>
    <lineage>
        <taxon>Bacteria</taxon>
        <taxon>Bacillati</taxon>
        <taxon>Actinomycetota</taxon>
        <taxon>Actinomycetes</taxon>
        <taxon>Pseudonocardiales</taxon>
        <taxon>Pseudonocardiaceae</taxon>
        <taxon>Amycolatopsis</taxon>
    </lineage>
</organism>
<protein>
    <submittedName>
        <fullName evidence="1">Uncharacterized protein</fullName>
    </submittedName>
</protein>
<accession>A0ABX0BIY8</accession>
<sequence length="46" mass="4901">MQAVVGVLAAADVLSGASVVVDDLARDEDLNDVFDQFSALYPWSQC</sequence>
<evidence type="ECO:0000313" key="2">
    <source>
        <dbReference type="Proteomes" id="UP000470404"/>
    </source>
</evidence>
<evidence type="ECO:0000313" key="1">
    <source>
        <dbReference type="EMBL" id="NEC55171.1"/>
    </source>
</evidence>
<keyword evidence="2" id="KW-1185">Reference proteome</keyword>
<gene>
    <name evidence="1" type="ORF">G3I59_06055</name>
</gene>
<reference evidence="1 2" key="1">
    <citation type="submission" date="2020-01" db="EMBL/GenBank/DDBJ databases">
        <title>Insect and environment-associated Actinomycetes.</title>
        <authorList>
            <person name="Currrie C."/>
            <person name="Chevrette M."/>
            <person name="Carlson C."/>
            <person name="Stubbendieck R."/>
            <person name="Wendt-Pienkowski E."/>
        </authorList>
    </citation>
    <scope>NUCLEOTIDE SEQUENCE [LARGE SCALE GENOMIC DNA]</scope>
    <source>
        <strain evidence="1 2">SID8386</strain>
    </source>
</reference>
<dbReference type="EMBL" id="JAAGNC010000039">
    <property type="protein sequence ID" value="NEC55171.1"/>
    <property type="molecule type" value="Genomic_DNA"/>
</dbReference>
<proteinExistence type="predicted"/>
<comment type="caution">
    <text evidence="1">The sequence shown here is derived from an EMBL/GenBank/DDBJ whole genome shotgun (WGS) entry which is preliminary data.</text>
</comment>
<dbReference type="Proteomes" id="UP000470404">
    <property type="component" value="Unassembled WGS sequence"/>
</dbReference>